<dbReference type="Pfam" id="PF03221">
    <property type="entry name" value="HTH_Tnp_Tc5"/>
    <property type="match status" value="1"/>
</dbReference>
<proteinExistence type="predicted"/>
<dbReference type="InterPro" id="IPR006600">
    <property type="entry name" value="HTH_CenpB_DNA-bd_dom"/>
</dbReference>
<organism evidence="3 4">
    <name type="scientific">Dreissena polymorpha</name>
    <name type="common">Zebra mussel</name>
    <name type="synonym">Mytilus polymorpha</name>
    <dbReference type="NCBI Taxonomy" id="45954"/>
    <lineage>
        <taxon>Eukaryota</taxon>
        <taxon>Metazoa</taxon>
        <taxon>Spiralia</taxon>
        <taxon>Lophotrochozoa</taxon>
        <taxon>Mollusca</taxon>
        <taxon>Bivalvia</taxon>
        <taxon>Autobranchia</taxon>
        <taxon>Heteroconchia</taxon>
        <taxon>Euheterodonta</taxon>
        <taxon>Imparidentia</taxon>
        <taxon>Neoheterodontei</taxon>
        <taxon>Myida</taxon>
        <taxon>Dreissenoidea</taxon>
        <taxon>Dreissenidae</taxon>
        <taxon>Dreissena</taxon>
    </lineage>
</organism>
<evidence type="ECO:0000259" key="2">
    <source>
        <dbReference type="PROSITE" id="PS51253"/>
    </source>
</evidence>
<feature type="domain" description="HTH CENPB-type" evidence="2">
    <location>
        <begin position="1"/>
        <end position="66"/>
    </location>
</feature>
<evidence type="ECO:0000313" key="3">
    <source>
        <dbReference type="EMBL" id="KAH3780237.1"/>
    </source>
</evidence>
<evidence type="ECO:0000256" key="1">
    <source>
        <dbReference type="ARBA" id="ARBA00023125"/>
    </source>
</evidence>
<keyword evidence="1" id="KW-0238">DNA-binding</keyword>
<reference evidence="3" key="1">
    <citation type="journal article" date="2019" name="bioRxiv">
        <title>The Genome of the Zebra Mussel, Dreissena polymorpha: A Resource for Invasive Species Research.</title>
        <authorList>
            <person name="McCartney M.A."/>
            <person name="Auch B."/>
            <person name="Kono T."/>
            <person name="Mallez S."/>
            <person name="Zhang Y."/>
            <person name="Obille A."/>
            <person name="Becker A."/>
            <person name="Abrahante J.E."/>
            <person name="Garbe J."/>
            <person name="Badalamenti J.P."/>
            <person name="Herman A."/>
            <person name="Mangelson H."/>
            <person name="Liachko I."/>
            <person name="Sullivan S."/>
            <person name="Sone E.D."/>
            <person name="Koren S."/>
            <person name="Silverstein K.A.T."/>
            <person name="Beckman K.B."/>
            <person name="Gohl D.M."/>
        </authorList>
    </citation>
    <scope>NUCLEOTIDE SEQUENCE</scope>
    <source>
        <strain evidence="3">Duluth1</strain>
        <tissue evidence="3">Whole animal</tissue>
    </source>
</reference>
<dbReference type="SUPFAM" id="SSF46689">
    <property type="entry name" value="Homeodomain-like"/>
    <property type="match status" value="1"/>
</dbReference>
<evidence type="ECO:0000313" key="4">
    <source>
        <dbReference type="Proteomes" id="UP000828390"/>
    </source>
</evidence>
<gene>
    <name evidence="3" type="ORF">DPMN_158047</name>
</gene>
<keyword evidence="4" id="KW-1185">Reference proteome</keyword>
<dbReference type="AlphaFoldDB" id="A0A9D4EH70"/>
<dbReference type="GO" id="GO:0003677">
    <property type="term" value="F:DNA binding"/>
    <property type="evidence" value="ECO:0007669"/>
    <property type="project" value="UniProtKB-KW"/>
</dbReference>
<dbReference type="Proteomes" id="UP000828390">
    <property type="component" value="Unassembled WGS sequence"/>
</dbReference>
<reference evidence="3" key="2">
    <citation type="submission" date="2020-11" db="EMBL/GenBank/DDBJ databases">
        <authorList>
            <person name="McCartney M.A."/>
            <person name="Auch B."/>
            <person name="Kono T."/>
            <person name="Mallez S."/>
            <person name="Becker A."/>
            <person name="Gohl D.M."/>
            <person name="Silverstein K.A.T."/>
            <person name="Koren S."/>
            <person name="Bechman K.B."/>
            <person name="Herman A."/>
            <person name="Abrahante J.E."/>
            <person name="Garbe J."/>
        </authorList>
    </citation>
    <scope>NUCLEOTIDE SEQUENCE</scope>
    <source>
        <strain evidence="3">Duluth1</strain>
        <tissue evidence="3">Whole animal</tissue>
    </source>
</reference>
<sequence>MTQEEEETLIERITTLSQLGYGLTNAKLKQLAGVLLHELGRKPDNTPMSNTWLYGFRKRWDDRKVSLKPRALDINRAKLTTPEA</sequence>
<dbReference type="PROSITE" id="PS51253">
    <property type="entry name" value="HTH_CENPB"/>
    <property type="match status" value="1"/>
</dbReference>
<dbReference type="InterPro" id="IPR009057">
    <property type="entry name" value="Homeodomain-like_sf"/>
</dbReference>
<protein>
    <recommendedName>
        <fullName evidence="2">HTH CENPB-type domain-containing protein</fullName>
    </recommendedName>
</protein>
<accession>A0A9D4EH70</accession>
<comment type="caution">
    <text evidence="3">The sequence shown here is derived from an EMBL/GenBank/DDBJ whole genome shotgun (WGS) entry which is preliminary data.</text>
</comment>
<name>A0A9D4EH70_DREPO</name>
<dbReference type="EMBL" id="JAIWYP010000008">
    <property type="protein sequence ID" value="KAH3780237.1"/>
    <property type="molecule type" value="Genomic_DNA"/>
</dbReference>